<dbReference type="InterPro" id="IPR029053">
    <property type="entry name" value="Viral_coat"/>
</dbReference>
<gene>
    <name evidence="3" type="primary">ORF4</name>
</gene>
<dbReference type="GeneID" id="33867869"/>
<name>A0A220QTE9_9VIRU</name>
<dbReference type="KEGG" id="vg:33867869"/>
<dbReference type="Gene3D" id="2.60.120.20">
    <property type="match status" value="1"/>
</dbReference>
<evidence type="ECO:0000313" key="3">
    <source>
        <dbReference type="EMBL" id="ASK12193.1"/>
    </source>
</evidence>
<dbReference type="SUPFAM" id="SSF88633">
    <property type="entry name" value="Positive stranded ssRNA viruses"/>
    <property type="match status" value="1"/>
</dbReference>
<dbReference type="Proteomes" id="UP000217313">
    <property type="component" value="Segment"/>
</dbReference>
<organism evidence="3 4">
    <name type="scientific">Solenopsis invicta virus 4</name>
    <dbReference type="NCBI Taxonomy" id="2018500"/>
    <lineage>
        <taxon>Viruses</taxon>
        <taxon>Riboviria</taxon>
        <taxon>Orthornavirae</taxon>
        <taxon>Pisuviricota</taxon>
        <taxon>Pisoniviricetes</taxon>
        <taxon>Picornavirales</taxon>
        <taxon>Polycipiviridae</taxon>
        <taxon>Sopolycivirus</taxon>
        <taxon>Sopolycivirus betasolenopsis</taxon>
    </lineage>
</organism>
<keyword evidence="2" id="KW-0946">Virion</keyword>
<reference evidence="4" key="1">
    <citation type="submission" date="2017-05" db="EMBL/GenBank/DDBJ databases">
        <title>Polycipiviridae: a proposed new family of polycistronic picorna-like RNA viruses.</title>
        <authorList>
            <person name="Olendraite I."/>
            <person name="Lukhovitskaya N.I."/>
            <person name="Porter S.D."/>
            <person name="Valles S.M."/>
            <person name="Firth A.E."/>
        </authorList>
    </citation>
    <scope>NUCLEOTIDE SEQUENCE [LARGE SCALE GENOMIC DNA]</scope>
</reference>
<proteinExistence type="predicted"/>
<keyword evidence="4" id="KW-1185">Reference proteome</keyword>
<evidence type="ECO:0000256" key="1">
    <source>
        <dbReference type="ARBA" id="ARBA00004328"/>
    </source>
</evidence>
<dbReference type="OrthoDB" id="9316at10239"/>
<dbReference type="EMBL" id="MF041808">
    <property type="protein sequence ID" value="ASK12193.1"/>
    <property type="molecule type" value="Genomic_RNA"/>
</dbReference>
<sequence length="445" mass="50784">MNNEEPQLTQIANLQISHEGHKLPEQSQVATTTIPRPFTFMSLINQWQPMGVRVVLNIPFIGNDKDFIFAIRNGPFIPRYDKTYTDAGIYADAGETKDISINSYAFNNMKNVIHATKKWKNPPADVKQSIYITYYDYPPILAQLSMMFRKWRGSMEYRIRTVSGFSTQGYLFAGMIRNSPSYVGIFDQYKVLNSVARQDDSYREVMQNSYISSDTSMFRHFKIHVPYEYPSPWYDQFRWIGNRSRPSELFVSGGSGQPRIAGNKVWNEPHGDNFIVIGMRGALNTSVNQAQISFELEYRAGEDFQFADPGLPVGEFMIPASKKTMSSVQYPDPRMKSDGIGLPTSAAAPAMASRMGNNRNGNRRTREINPEDLQDHVSTLQAREGSAILRNDDGTPFTYSQWRKELENEEGYDTVDDNSSVTSERSRLEDLEGINLRKSLRLRNL</sequence>
<dbReference type="RefSeq" id="YP_009407936.1">
    <property type="nucleotide sequence ID" value="NC_035455.1"/>
</dbReference>
<protein>
    <submittedName>
        <fullName evidence="3">Putative capsid protein</fullName>
    </submittedName>
</protein>
<comment type="subcellular location">
    <subcellularLocation>
        <location evidence="1">Virion</location>
    </subcellularLocation>
</comment>
<evidence type="ECO:0000313" key="4">
    <source>
        <dbReference type="Proteomes" id="UP000217313"/>
    </source>
</evidence>
<accession>A0A220QTE9</accession>
<dbReference type="GO" id="GO:0044423">
    <property type="term" value="C:virion component"/>
    <property type="evidence" value="ECO:0007669"/>
    <property type="project" value="UniProtKB-KW"/>
</dbReference>
<evidence type="ECO:0000256" key="2">
    <source>
        <dbReference type="ARBA" id="ARBA00022844"/>
    </source>
</evidence>